<protein>
    <recommendedName>
        <fullName evidence="3">Lipoprotein SmpA/OmlA domain-containing protein</fullName>
    </recommendedName>
</protein>
<evidence type="ECO:0008006" key="3">
    <source>
        <dbReference type="Google" id="ProtNLM"/>
    </source>
</evidence>
<evidence type="ECO:0000313" key="1">
    <source>
        <dbReference type="EMBL" id="PIQ89535.1"/>
    </source>
</evidence>
<dbReference type="EMBL" id="PCWA01000035">
    <property type="protein sequence ID" value="PIQ89535.1"/>
    <property type="molecule type" value="Genomic_DNA"/>
</dbReference>
<reference evidence="1 2" key="1">
    <citation type="submission" date="2017-09" db="EMBL/GenBank/DDBJ databases">
        <title>Depth-based differentiation of microbial function through sediment-hosted aquifers and enrichment of novel symbionts in the deep terrestrial subsurface.</title>
        <authorList>
            <person name="Probst A.J."/>
            <person name="Ladd B."/>
            <person name="Jarett J.K."/>
            <person name="Geller-Mcgrath D.E."/>
            <person name="Sieber C.M."/>
            <person name="Emerson J.B."/>
            <person name="Anantharaman K."/>
            <person name="Thomas B.C."/>
            <person name="Malmstrom R."/>
            <person name="Stieglmeier M."/>
            <person name="Klingl A."/>
            <person name="Woyke T."/>
            <person name="Ryan C.M."/>
            <person name="Banfield J.F."/>
        </authorList>
    </citation>
    <scope>NUCLEOTIDE SEQUENCE [LARGE SCALE GENOMIC DNA]</scope>
    <source>
        <strain evidence="1">CG11_big_fil_rev_8_21_14_0_20_42_13</strain>
    </source>
</reference>
<organism evidence="1 2">
    <name type="scientific">Candidatus Ghiorseimicrobium undicola</name>
    <dbReference type="NCBI Taxonomy" id="1974746"/>
    <lineage>
        <taxon>Bacteria</taxon>
        <taxon>Pseudomonadati</taxon>
        <taxon>Candidatus Omnitrophota</taxon>
        <taxon>Candidatus Ghiorseimicrobium</taxon>
    </lineage>
</organism>
<sequence length="125" mass="14012">MKQVIFLCIAVILLSGCFRHDRAQAIAVLKDFSDEKGAQEKAAKAEIKKFNALSADVRGAKLSLGSSVEEISSLYGAPTLIKDINEPPGSKILIFIEPFKYFSGKRVRLYFDKNNKLIKYEYTPH</sequence>
<dbReference type="PROSITE" id="PS51257">
    <property type="entry name" value="PROKAR_LIPOPROTEIN"/>
    <property type="match status" value="1"/>
</dbReference>
<dbReference type="Proteomes" id="UP000229641">
    <property type="component" value="Unassembled WGS sequence"/>
</dbReference>
<gene>
    <name evidence="1" type="ORF">COV72_02610</name>
</gene>
<name>A0A2H0M1C6_9BACT</name>
<dbReference type="AlphaFoldDB" id="A0A2H0M1C6"/>
<accession>A0A2H0M1C6</accession>
<comment type="caution">
    <text evidence="1">The sequence shown here is derived from an EMBL/GenBank/DDBJ whole genome shotgun (WGS) entry which is preliminary data.</text>
</comment>
<proteinExistence type="predicted"/>
<evidence type="ECO:0000313" key="2">
    <source>
        <dbReference type="Proteomes" id="UP000229641"/>
    </source>
</evidence>